<feature type="region of interest" description="Disordered" evidence="9">
    <location>
        <begin position="1"/>
        <end position="26"/>
    </location>
</feature>
<dbReference type="InterPro" id="IPR012340">
    <property type="entry name" value="NA-bd_OB-fold"/>
</dbReference>
<feature type="domain" description="S1 motif" evidence="10">
    <location>
        <begin position="646"/>
        <end position="727"/>
    </location>
</feature>
<keyword evidence="3 8" id="KW-0963">Cytoplasm</keyword>
<comment type="subcellular location">
    <subcellularLocation>
        <location evidence="2 8">Cytoplasm</location>
    </subcellularLocation>
</comment>
<dbReference type="NCBIfam" id="NF008648">
    <property type="entry name" value="PRK11642.1"/>
    <property type="match status" value="1"/>
</dbReference>
<dbReference type="InterPro" id="IPR001900">
    <property type="entry name" value="RNase_II/R"/>
</dbReference>
<feature type="compositionally biased region" description="Basic and acidic residues" evidence="9">
    <location>
        <begin position="11"/>
        <end position="23"/>
    </location>
</feature>
<dbReference type="InterPro" id="IPR040476">
    <property type="entry name" value="CSD2"/>
</dbReference>
<dbReference type="InterPro" id="IPR050180">
    <property type="entry name" value="RNR_Ribonuclease"/>
</dbReference>
<evidence type="ECO:0000256" key="8">
    <source>
        <dbReference type="HAMAP-Rule" id="MF_01895"/>
    </source>
</evidence>
<evidence type="ECO:0000256" key="6">
    <source>
        <dbReference type="ARBA" id="ARBA00022839"/>
    </source>
</evidence>
<dbReference type="GO" id="GO:0005829">
    <property type="term" value="C:cytosol"/>
    <property type="evidence" value="ECO:0007669"/>
    <property type="project" value="UniProtKB-ARBA"/>
</dbReference>
<dbReference type="GO" id="GO:0003723">
    <property type="term" value="F:RNA binding"/>
    <property type="evidence" value="ECO:0007669"/>
    <property type="project" value="UniProtKB-UniRule"/>
</dbReference>
<keyword evidence="4 8" id="KW-0540">Nuclease</keyword>
<dbReference type="CDD" id="cd04471">
    <property type="entry name" value="S1_RNase_R"/>
    <property type="match status" value="1"/>
</dbReference>
<dbReference type="Pfam" id="PF00773">
    <property type="entry name" value="RNB"/>
    <property type="match status" value="1"/>
</dbReference>
<dbReference type="InterPro" id="IPR013223">
    <property type="entry name" value="RNase_B_OB_dom"/>
</dbReference>
<evidence type="ECO:0000256" key="4">
    <source>
        <dbReference type="ARBA" id="ARBA00022722"/>
    </source>
</evidence>
<dbReference type="EMBL" id="VWXX01000017">
    <property type="protein sequence ID" value="KAA6184637.1"/>
    <property type="molecule type" value="Genomic_DNA"/>
</dbReference>
<gene>
    <name evidence="8" type="primary">rnr</name>
    <name evidence="11" type="ORF">F2Q65_11735</name>
</gene>
<dbReference type="Pfam" id="PF00575">
    <property type="entry name" value="S1"/>
    <property type="match status" value="1"/>
</dbReference>
<dbReference type="RefSeq" id="WP_150093591.1">
    <property type="nucleotide sequence ID" value="NZ_JBFUOH010000035.1"/>
</dbReference>
<proteinExistence type="inferred from homology"/>
<dbReference type="InterPro" id="IPR022966">
    <property type="entry name" value="RNase_II/R_CS"/>
</dbReference>
<dbReference type="PANTHER" id="PTHR23355:SF9">
    <property type="entry name" value="DIS3-LIKE EXONUCLEASE 2"/>
    <property type="match status" value="1"/>
</dbReference>
<evidence type="ECO:0000256" key="7">
    <source>
        <dbReference type="ARBA" id="ARBA00022884"/>
    </source>
</evidence>
<dbReference type="Pfam" id="PF08206">
    <property type="entry name" value="OB_RNB"/>
    <property type="match status" value="1"/>
</dbReference>
<feature type="compositionally biased region" description="Basic residues" evidence="9">
    <location>
        <begin position="735"/>
        <end position="747"/>
    </location>
</feature>
<dbReference type="NCBIfam" id="TIGR00358">
    <property type="entry name" value="3_prime_RNase"/>
    <property type="match status" value="1"/>
</dbReference>
<dbReference type="GO" id="GO:0006402">
    <property type="term" value="P:mRNA catabolic process"/>
    <property type="evidence" value="ECO:0007669"/>
    <property type="project" value="TreeGrafter"/>
</dbReference>
<dbReference type="Gene3D" id="2.40.50.140">
    <property type="entry name" value="Nucleic acid-binding proteins"/>
    <property type="match status" value="3"/>
</dbReference>
<dbReference type="OrthoDB" id="9764149at2"/>
<dbReference type="GO" id="GO:0008859">
    <property type="term" value="F:exoribonuclease II activity"/>
    <property type="evidence" value="ECO:0007669"/>
    <property type="project" value="UniProtKB-UniRule"/>
</dbReference>
<dbReference type="InterPro" id="IPR003029">
    <property type="entry name" value="S1_domain"/>
</dbReference>
<accession>A0A5M8FIY7</accession>
<comment type="catalytic activity">
    <reaction evidence="1 8">
        <text>Exonucleolytic cleavage in the 3'- to 5'-direction to yield nucleoside 5'-phosphates.</text>
        <dbReference type="EC" id="3.1.13.1"/>
    </reaction>
</comment>
<dbReference type="InterPro" id="IPR011129">
    <property type="entry name" value="CSD"/>
</dbReference>
<dbReference type="SMART" id="SM00357">
    <property type="entry name" value="CSP"/>
    <property type="match status" value="2"/>
</dbReference>
<organism evidence="11 12">
    <name type="scientific">Thiohalocapsa marina</name>
    <dbReference type="NCBI Taxonomy" id="424902"/>
    <lineage>
        <taxon>Bacteria</taxon>
        <taxon>Pseudomonadati</taxon>
        <taxon>Pseudomonadota</taxon>
        <taxon>Gammaproteobacteria</taxon>
        <taxon>Chromatiales</taxon>
        <taxon>Chromatiaceae</taxon>
        <taxon>Thiohalocapsa</taxon>
    </lineage>
</organism>
<evidence type="ECO:0000256" key="2">
    <source>
        <dbReference type="ARBA" id="ARBA00004496"/>
    </source>
</evidence>
<evidence type="ECO:0000256" key="1">
    <source>
        <dbReference type="ARBA" id="ARBA00001849"/>
    </source>
</evidence>
<evidence type="ECO:0000313" key="11">
    <source>
        <dbReference type="EMBL" id="KAA6184637.1"/>
    </source>
</evidence>
<dbReference type="PANTHER" id="PTHR23355">
    <property type="entry name" value="RIBONUCLEASE"/>
    <property type="match status" value="1"/>
</dbReference>
<protein>
    <recommendedName>
        <fullName evidence="8">Ribonuclease R</fullName>
        <shortName evidence="8">RNase R</shortName>
        <ecNumber evidence="8">3.1.13.1</ecNumber>
    </recommendedName>
</protein>
<feature type="region of interest" description="Disordered" evidence="9">
    <location>
        <begin position="728"/>
        <end position="747"/>
    </location>
</feature>
<dbReference type="PROSITE" id="PS01175">
    <property type="entry name" value="RIBONUCLEASE_II"/>
    <property type="match status" value="1"/>
</dbReference>
<dbReference type="Proteomes" id="UP000322981">
    <property type="component" value="Unassembled WGS sequence"/>
</dbReference>
<comment type="function">
    <text evidence="8">3'-5' exoribonuclease that releases 5'-nucleoside monophosphates and is involved in maturation of structured RNAs.</text>
</comment>
<evidence type="ECO:0000256" key="3">
    <source>
        <dbReference type="ARBA" id="ARBA00022490"/>
    </source>
</evidence>
<evidence type="ECO:0000256" key="9">
    <source>
        <dbReference type="SAM" id="MobiDB-lite"/>
    </source>
</evidence>
<dbReference type="NCBIfam" id="TIGR02063">
    <property type="entry name" value="RNase_R"/>
    <property type="match status" value="1"/>
</dbReference>
<comment type="similarity">
    <text evidence="8">Belongs to the RNR ribonuclease family. RNase R subfamily.</text>
</comment>
<dbReference type="InterPro" id="IPR004476">
    <property type="entry name" value="RNase_II/RNase_R"/>
</dbReference>
<dbReference type="Pfam" id="PF17876">
    <property type="entry name" value="CSD2"/>
    <property type="match status" value="1"/>
</dbReference>
<dbReference type="InterPro" id="IPR011805">
    <property type="entry name" value="RNase_R"/>
</dbReference>
<keyword evidence="5 8" id="KW-0378">Hydrolase</keyword>
<name>A0A5M8FIY7_9GAMM</name>
<evidence type="ECO:0000256" key="5">
    <source>
        <dbReference type="ARBA" id="ARBA00022801"/>
    </source>
</evidence>
<dbReference type="FunFam" id="2.40.50.140:FF:000213">
    <property type="entry name" value="Ribonuclease R"/>
    <property type="match status" value="1"/>
</dbReference>
<reference evidence="11 12" key="1">
    <citation type="submission" date="2019-09" db="EMBL/GenBank/DDBJ databases">
        <title>Whole-genome sequence of the purple sulfur bacterium Thiohalocapsa marina DSM 19078.</title>
        <authorList>
            <person name="Kyndt J.A."/>
            <person name="Meyer T.E."/>
        </authorList>
    </citation>
    <scope>NUCLEOTIDE SEQUENCE [LARGE SCALE GENOMIC DNA]</scope>
    <source>
        <strain evidence="11 12">DSM 19078</strain>
    </source>
</reference>
<evidence type="ECO:0000313" key="12">
    <source>
        <dbReference type="Proteomes" id="UP000322981"/>
    </source>
</evidence>
<dbReference type="SMART" id="SM00955">
    <property type="entry name" value="RNB"/>
    <property type="match status" value="1"/>
</dbReference>
<dbReference type="SMART" id="SM00316">
    <property type="entry name" value="S1"/>
    <property type="match status" value="2"/>
</dbReference>
<comment type="caution">
    <text evidence="11">The sequence shown here is derived from an EMBL/GenBank/DDBJ whole genome shotgun (WGS) entry which is preliminary data.</text>
</comment>
<dbReference type="AlphaFoldDB" id="A0A5M8FIY7"/>
<dbReference type="HAMAP" id="MF_01895">
    <property type="entry name" value="RNase_R"/>
    <property type="match status" value="1"/>
</dbReference>
<dbReference type="SUPFAM" id="SSF50249">
    <property type="entry name" value="Nucleic acid-binding proteins"/>
    <property type="match status" value="4"/>
</dbReference>
<evidence type="ECO:0000259" key="10">
    <source>
        <dbReference type="PROSITE" id="PS50126"/>
    </source>
</evidence>
<dbReference type="PROSITE" id="PS50126">
    <property type="entry name" value="S1"/>
    <property type="match status" value="1"/>
</dbReference>
<keyword evidence="7 8" id="KW-0694">RNA-binding</keyword>
<dbReference type="EC" id="3.1.13.1" evidence="8"/>
<keyword evidence="12" id="KW-1185">Reference proteome</keyword>
<sequence>MARRKKAQSARHLDPHQQREAKKYQNPIPSREFILDTLTQHGVPMAFEEVAKALDLDAEEDLVALGRRLGAMVRDGQLVRNRRDAFCLVNKRDLIAGRVIGHADGFGFVRPDDGGDDLYLYPKEMRGLFHGDRIVARVTGRDRRGRLEGSVVEVLERSTKSVVGRLYSESGVGFVVPDNKRLCHDVIIPSDRLQGATQGQIVVAEITDQPTKRTQPIGRVVEVLGDHMGPGMETSIAMRAHDLPVDWPEAVQAQAATFTEQVPEVAKAGRTDLRHLPLVTIDGADARDFDDAVFCERKPKGWRLLVCIADVSAYVTPDSPLDREALNRGNSVYFPDRVVPMLPEVLSNGLCSLNPQVDRLCMTCELYVNREGKVTRSRFFEAVMRSHARLTYDQVAAMIVDGDPALCERHAGLLSHLHELYALYQVLLGAREERGAIDFDTVETKFVFNDAKRIERIEPVTRNDAHRLIEECMLAANVAAARLFQRKKMPALFRIHETPKEEKLSDLREFLAELGLNLPGGSKPSAKDYGTLLRSVKGRPDAHLIQTVLLRSMQQAMYSSDNVGHFGLAYEAYTHFTSPIRRYPDLIVHRIIKHILAGGTAADLDYSKPDLQQVGEICSGTERRADEATRDAEDWLKCEYMQDKLGEDFDGTITSVQGFGIFVELDNVYVDGLVHITALDNDYYHFDPVGHRLTGERTGQVYRLGDRLRVKVAAVNLDDRKIDFVLSEPAQQQAPKKRSRSRRKRKD</sequence>
<keyword evidence="6 8" id="KW-0269">Exonuclease</keyword>